<accession>A0A3R9M0Y3</accession>
<dbReference type="EMBL" id="RWIS01000006">
    <property type="protein sequence ID" value="RSK33233.1"/>
    <property type="molecule type" value="Genomic_DNA"/>
</dbReference>
<protein>
    <recommendedName>
        <fullName evidence="3">STAS/SEC14 domain-containing protein</fullName>
    </recommendedName>
</protein>
<comment type="caution">
    <text evidence="1">The sequence shown here is derived from an EMBL/GenBank/DDBJ whole genome shotgun (WGS) entry which is preliminary data.</text>
</comment>
<dbReference type="RefSeq" id="WP_125429799.1">
    <property type="nucleotide sequence ID" value="NZ_RWIS01000006.1"/>
</dbReference>
<dbReference type="OrthoDB" id="882485at2"/>
<evidence type="ECO:0008006" key="3">
    <source>
        <dbReference type="Google" id="ProtNLM"/>
    </source>
</evidence>
<evidence type="ECO:0000313" key="2">
    <source>
        <dbReference type="Proteomes" id="UP000280066"/>
    </source>
</evidence>
<proteinExistence type="predicted"/>
<evidence type="ECO:0000313" key="1">
    <source>
        <dbReference type="EMBL" id="RSK33233.1"/>
    </source>
</evidence>
<dbReference type="AlphaFoldDB" id="A0A3R9M0Y3"/>
<organism evidence="1 2">
    <name type="scientific">Hymenobacter metallilatus</name>
    <dbReference type="NCBI Taxonomy" id="2493666"/>
    <lineage>
        <taxon>Bacteria</taxon>
        <taxon>Pseudomonadati</taxon>
        <taxon>Bacteroidota</taxon>
        <taxon>Cytophagia</taxon>
        <taxon>Cytophagales</taxon>
        <taxon>Hymenobacteraceae</taxon>
        <taxon>Hymenobacter</taxon>
    </lineage>
</organism>
<reference evidence="1 2" key="1">
    <citation type="submission" date="2018-12" db="EMBL/GenBank/DDBJ databases">
        <authorList>
            <person name="Feng G."/>
            <person name="Zhu H."/>
        </authorList>
    </citation>
    <scope>NUCLEOTIDE SEQUENCE [LARGE SCALE GENOMIC DNA]</scope>
    <source>
        <strain evidence="1 2">9PBR-2</strain>
    </source>
</reference>
<name>A0A3R9M0Y3_9BACT</name>
<keyword evidence="2" id="KW-1185">Reference proteome</keyword>
<dbReference type="Proteomes" id="UP000280066">
    <property type="component" value="Unassembled WGS sequence"/>
</dbReference>
<sequence>MNQRLLTNPDESVYCQLNYDASTQWLRVVWQGYVGPDLAMRGAVASLEMLREYHCAYLFNDNSRLEGPWFDSVYWLSHEWGPAAAQAGLRYVAHVARANNFATSFTATPVHLLFKEFEIQIFDEAGEATDWLSHCQAQEQEP</sequence>
<gene>
    <name evidence="1" type="ORF">EI290_11015</name>
</gene>